<dbReference type="GO" id="GO:0015031">
    <property type="term" value="P:protein transport"/>
    <property type="evidence" value="ECO:0007669"/>
    <property type="project" value="UniProtKB-KW"/>
</dbReference>
<gene>
    <name evidence="14" type="ORF">PROFUN_14632</name>
</gene>
<reference evidence="14 15" key="1">
    <citation type="journal article" date="2018" name="Genome Biol. Evol.">
        <title>Multiple Roots of Fruiting Body Formation in Amoebozoa.</title>
        <authorList>
            <person name="Hillmann F."/>
            <person name="Forbes G."/>
            <person name="Novohradska S."/>
            <person name="Ferling I."/>
            <person name="Riege K."/>
            <person name="Groth M."/>
            <person name="Westermann M."/>
            <person name="Marz M."/>
            <person name="Spaller T."/>
            <person name="Winckler T."/>
            <person name="Schaap P."/>
            <person name="Glockner G."/>
        </authorList>
    </citation>
    <scope>NUCLEOTIDE SEQUENCE [LARGE SCALE GENOMIC DNA]</scope>
    <source>
        <strain evidence="14 15">Jena</strain>
    </source>
</reference>
<dbReference type="InterPro" id="IPR001388">
    <property type="entry name" value="Synaptobrevin-like"/>
</dbReference>
<name>A0A2P6N950_9EUKA</name>
<evidence type="ECO:0000313" key="14">
    <source>
        <dbReference type="EMBL" id="PRP80471.1"/>
    </source>
</evidence>
<comment type="subcellular location">
    <subcellularLocation>
        <location evidence="1">Cytoplasmic vesicle membrane</location>
    </subcellularLocation>
    <subcellularLocation>
        <location evidence="9">Endomembrane system</location>
        <topology evidence="9">Single-pass type IV membrane protein</topology>
    </subcellularLocation>
</comment>
<dbReference type="PRINTS" id="PR00219">
    <property type="entry name" value="SYNAPTOBREVN"/>
</dbReference>
<dbReference type="STRING" id="1890364.A0A2P6N950"/>
<evidence type="ECO:0000256" key="11">
    <source>
        <dbReference type="SAM" id="Phobius"/>
    </source>
</evidence>
<comment type="similarity">
    <text evidence="2">Belongs to the synaptobrevin family.</text>
</comment>
<evidence type="ECO:0000256" key="1">
    <source>
        <dbReference type="ARBA" id="ARBA00004156"/>
    </source>
</evidence>
<dbReference type="GO" id="GO:0016192">
    <property type="term" value="P:vesicle-mediated transport"/>
    <property type="evidence" value="ECO:0007669"/>
    <property type="project" value="InterPro"/>
</dbReference>
<evidence type="ECO:0000256" key="8">
    <source>
        <dbReference type="ARBA" id="ARBA00023329"/>
    </source>
</evidence>
<evidence type="ECO:0000256" key="4">
    <source>
        <dbReference type="ARBA" id="ARBA00022692"/>
    </source>
</evidence>
<evidence type="ECO:0000256" key="2">
    <source>
        <dbReference type="ARBA" id="ARBA00008025"/>
    </source>
</evidence>
<dbReference type="InterPro" id="IPR011012">
    <property type="entry name" value="Longin-like_dom_sf"/>
</dbReference>
<dbReference type="FunFam" id="3.30.450.50:FF:000015">
    <property type="entry name" value="Synaptobrevin 2 isoform 1"/>
    <property type="match status" value="1"/>
</dbReference>
<dbReference type="PROSITE" id="PS00417">
    <property type="entry name" value="SYNAPTOBREVIN"/>
    <property type="match status" value="1"/>
</dbReference>
<dbReference type="SUPFAM" id="SSF64356">
    <property type="entry name" value="SNARE-like"/>
    <property type="match status" value="1"/>
</dbReference>
<evidence type="ECO:0000259" key="12">
    <source>
        <dbReference type="PROSITE" id="PS50859"/>
    </source>
</evidence>
<evidence type="ECO:0000256" key="9">
    <source>
        <dbReference type="ARBA" id="ARBA00046280"/>
    </source>
</evidence>
<organism evidence="14 15">
    <name type="scientific">Planoprotostelium fungivorum</name>
    <dbReference type="NCBI Taxonomy" id="1890364"/>
    <lineage>
        <taxon>Eukaryota</taxon>
        <taxon>Amoebozoa</taxon>
        <taxon>Evosea</taxon>
        <taxon>Variosea</taxon>
        <taxon>Cavosteliida</taxon>
        <taxon>Cavosteliaceae</taxon>
        <taxon>Planoprotostelium</taxon>
    </lineage>
</organism>
<feature type="transmembrane region" description="Helical" evidence="11">
    <location>
        <begin position="190"/>
        <end position="215"/>
    </location>
</feature>
<evidence type="ECO:0000256" key="7">
    <source>
        <dbReference type="ARBA" id="ARBA00023136"/>
    </source>
</evidence>
<keyword evidence="5" id="KW-0653">Protein transport</keyword>
<evidence type="ECO:0000256" key="10">
    <source>
        <dbReference type="PROSITE-ProRule" id="PRU00290"/>
    </source>
</evidence>
<dbReference type="PANTHER" id="PTHR21136:SF168">
    <property type="entry name" value="VESICLE-ASSOCIATED MEMBRANE PROTEIN 9"/>
    <property type="match status" value="1"/>
</dbReference>
<proteinExistence type="inferred from homology"/>
<evidence type="ECO:0000313" key="15">
    <source>
        <dbReference type="Proteomes" id="UP000241769"/>
    </source>
</evidence>
<dbReference type="FunCoup" id="A0A2P6N950">
    <property type="interactions" value="448"/>
</dbReference>
<dbReference type="SUPFAM" id="SSF58038">
    <property type="entry name" value="SNARE fusion complex"/>
    <property type="match status" value="1"/>
</dbReference>
<evidence type="ECO:0000256" key="6">
    <source>
        <dbReference type="ARBA" id="ARBA00022989"/>
    </source>
</evidence>
<dbReference type="FunFam" id="1.20.5.110:FF:000004">
    <property type="entry name" value="Vesicle-associated membrane protein 7"/>
    <property type="match status" value="1"/>
</dbReference>
<dbReference type="PANTHER" id="PTHR21136">
    <property type="entry name" value="SNARE PROTEINS"/>
    <property type="match status" value="1"/>
</dbReference>
<dbReference type="OrthoDB" id="248747at2759"/>
<dbReference type="Gene3D" id="1.20.5.110">
    <property type="match status" value="1"/>
</dbReference>
<keyword evidence="10" id="KW-0175">Coiled coil</keyword>
<dbReference type="InterPro" id="IPR010908">
    <property type="entry name" value="Longin_dom"/>
</dbReference>
<protein>
    <submittedName>
        <fullName evidence="14">Synaptobrevin domain-containing protein</fullName>
    </submittedName>
</protein>
<dbReference type="Pfam" id="PF13774">
    <property type="entry name" value="Longin"/>
    <property type="match status" value="1"/>
</dbReference>
<dbReference type="PROSITE" id="PS50892">
    <property type="entry name" value="V_SNARE"/>
    <property type="match status" value="1"/>
</dbReference>
<dbReference type="EMBL" id="MDYQ01000148">
    <property type="protein sequence ID" value="PRP80471.1"/>
    <property type="molecule type" value="Genomic_DNA"/>
</dbReference>
<dbReference type="Pfam" id="PF00957">
    <property type="entry name" value="Synaptobrevin"/>
    <property type="match status" value="1"/>
</dbReference>
<dbReference type="GO" id="GO:0030659">
    <property type="term" value="C:cytoplasmic vesicle membrane"/>
    <property type="evidence" value="ECO:0007669"/>
    <property type="project" value="UniProtKB-SubCell"/>
</dbReference>
<dbReference type="AlphaFoldDB" id="A0A2P6N950"/>
<keyword evidence="6 11" id="KW-1133">Transmembrane helix</keyword>
<dbReference type="InterPro" id="IPR042855">
    <property type="entry name" value="V_SNARE_CC"/>
</dbReference>
<keyword evidence="7 11" id="KW-0472">Membrane</keyword>
<comment type="caution">
    <text evidence="14">The sequence shown here is derived from an EMBL/GenBank/DDBJ whole genome shotgun (WGS) entry which is preliminary data.</text>
</comment>
<evidence type="ECO:0000256" key="5">
    <source>
        <dbReference type="ARBA" id="ARBA00022927"/>
    </source>
</evidence>
<dbReference type="GO" id="GO:0005768">
    <property type="term" value="C:endosome"/>
    <property type="evidence" value="ECO:0007669"/>
    <property type="project" value="UniProtKB-ARBA"/>
</dbReference>
<keyword evidence="4 11" id="KW-0812">Transmembrane</keyword>
<dbReference type="InterPro" id="IPR051097">
    <property type="entry name" value="Synaptobrevin-like_transport"/>
</dbReference>
<dbReference type="Proteomes" id="UP000241769">
    <property type="component" value="Unassembled WGS sequence"/>
</dbReference>
<keyword evidence="15" id="KW-1185">Reference proteome</keyword>
<dbReference type="InParanoid" id="A0A2P6N950"/>
<feature type="domain" description="Longin" evidence="12">
    <location>
        <begin position="7"/>
        <end position="111"/>
    </location>
</feature>
<evidence type="ECO:0000256" key="3">
    <source>
        <dbReference type="ARBA" id="ARBA00022448"/>
    </source>
</evidence>
<sequence length="221" mass="25289">MPIIYSVVARETIILAEYSSARGNFDQVAKRILEKIPATPDSKAVYVYERHVFHYMVSNGITFMCMADESFGRRVPFAFLEDLQKRFHSTYGEHAKMAHSYSLNSDMSKIMKSLMEKYSSTTEVDKINKIKNEIDETKNVMVANIEKVLERGERIELLVDKTEDLNRNALQFKKSSTALKRAMWFKNVKLMAAIIITVLIIIFIIVLASCGGFTFSKCRSS</sequence>
<keyword evidence="8" id="KW-0968">Cytoplasmic vesicle</keyword>
<feature type="domain" description="V-SNARE coiled-coil homology" evidence="13">
    <location>
        <begin position="126"/>
        <end position="186"/>
    </location>
</feature>
<dbReference type="CDD" id="cd14824">
    <property type="entry name" value="Longin"/>
    <property type="match status" value="1"/>
</dbReference>
<dbReference type="SMART" id="SM01270">
    <property type="entry name" value="Longin"/>
    <property type="match status" value="1"/>
</dbReference>
<accession>A0A2P6N950</accession>
<evidence type="ECO:0000259" key="13">
    <source>
        <dbReference type="PROSITE" id="PS50892"/>
    </source>
</evidence>
<dbReference type="Gene3D" id="3.30.450.50">
    <property type="entry name" value="Longin domain"/>
    <property type="match status" value="1"/>
</dbReference>
<dbReference type="PROSITE" id="PS50859">
    <property type="entry name" value="LONGIN"/>
    <property type="match status" value="1"/>
</dbReference>
<keyword evidence="3" id="KW-0813">Transport</keyword>